<dbReference type="InterPro" id="IPR038765">
    <property type="entry name" value="Papain-like_cys_pep_sf"/>
</dbReference>
<dbReference type="Pfam" id="PF15499">
    <property type="entry name" value="Peptidase_C98"/>
    <property type="match status" value="1"/>
</dbReference>
<dbReference type="GeneID" id="108936237"/>
<proteinExistence type="predicted"/>
<dbReference type="OrthoDB" id="6160353at2759"/>
<feature type="region of interest" description="Disordered" evidence="1">
    <location>
        <begin position="1"/>
        <end position="21"/>
    </location>
</feature>
<dbReference type="InterPro" id="IPR028890">
    <property type="entry name" value="Peptidase_C98"/>
</dbReference>
<evidence type="ECO:0000313" key="3">
    <source>
        <dbReference type="Ensembl" id="ENSSFOP00015068246.1"/>
    </source>
</evidence>
<feature type="region of interest" description="Disordered" evidence="1">
    <location>
        <begin position="501"/>
        <end position="546"/>
    </location>
</feature>
<dbReference type="GO" id="GO:0015030">
    <property type="term" value="C:Cajal body"/>
    <property type="evidence" value="ECO:0007669"/>
    <property type="project" value="Ensembl"/>
</dbReference>
<dbReference type="RefSeq" id="XP_018611017.1">
    <property type="nucleotide sequence ID" value="XM_018755501.2"/>
</dbReference>
<reference evidence="3" key="2">
    <citation type="submission" date="2025-08" db="UniProtKB">
        <authorList>
            <consortium name="Ensembl"/>
        </authorList>
    </citation>
    <scope>IDENTIFICATION</scope>
</reference>
<sequence>MLSVLTVSASRSRSPSAPTHSVSFLCTELQTAGLCGDVIPISPEDHAEKDSELKSVKHSESEPESKSAVKPQPECKHEENSEIRIRLSEVEPAERKETNAEQQLGKDLDFVLAVSEEELVVAPSHLFWKNEQNLCWLNTLLVALVYCHPLREVPPGLLKDTSPVCRLLGTYNQSCSLMKAKEQLYKEVVKVPAEVLHQAQLALDDIRMSIFKRIQPKLQCQLGDKESPVFALPLLLRQDVVVEELFLHALEWAFECAACGHTFSNRCKKTITTFTHVLPEWHPLTAVHRAPCSRCHHKQQRRRMVLERLSQVFALHFVDGLPHSDVSKYSFDFQGTHYSVRIIIQYDQKLMHFVTWLQTDRGSWIEFDDLKHPVCIVHEKLDVPPDQIHVVFWESRGKAVENQSKVQQHNLSLPSLHGDTDVVSALTIDDRNTSAERTDEKSVSISNSTVMDAFKGLSHSDSVTLTLVEVRVDAQGMPQDCNSGITSDQADIKDQNLLATKTESPSSDQATTDVVVPSPQQKRLGRNSKQRKGKQVEQSQTASPSKCLSAMQAVSTNTSVALSTASNARWSSLLSRHPSLQSTPLSQRSVPGTPLLKPALKVTDNEGLPVKAADMFVGFKSQGNVEPKGQMLSESQDCTRVECGKESDVFKQPWTKSPGPQPSLLSFTKPLGTVGASSADPKTLPNQDVSDTSIMKGFDGTDSLRHKLLKKLKKKKMKLAALNALLKKAPLESVPTPDSTGFNSPSTVSSTSSVYSSPAYSEFFSGIVSPSKTTSSLSPDSTGLLEMLVNGQEGVADAPHGEVRCVDNNVNPLPNRAEDLVLPEHTDYGINSVEHDFLEEFMSDSCVTKNVDLSAFDLFF</sequence>
<dbReference type="GO" id="GO:0030576">
    <property type="term" value="P:Cajal body organization"/>
    <property type="evidence" value="ECO:0007669"/>
    <property type="project" value="Ensembl"/>
</dbReference>
<organism evidence="3 4">
    <name type="scientific">Scleropages formosus</name>
    <name type="common">Asian bonytongue</name>
    <name type="synonym">Osteoglossum formosum</name>
    <dbReference type="NCBI Taxonomy" id="113540"/>
    <lineage>
        <taxon>Eukaryota</taxon>
        <taxon>Metazoa</taxon>
        <taxon>Chordata</taxon>
        <taxon>Craniata</taxon>
        <taxon>Vertebrata</taxon>
        <taxon>Euteleostomi</taxon>
        <taxon>Actinopterygii</taxon>
        <taxon>Neopterygii</taxon>
        <taxon>Teleostei</taxon>
        <taxon>Osteoglossocephala</taxon>
        <taxon>Osteoglossomorpha</taxon>
        <taxon>Osteoglossiformes</taxon>
        <taxon>Osteoglossidae</taxon>
        <taxon>Scleropages</taxon>
    </lineage>
</organism>
<reference evidence="3 4" key="1">
    <citation type="submission" date="2019-04" db="EMBL/GenBank/DDBJ databases">
        <authorList>
            <consortium name="Wellcome Sanger Institute Data Sharing"/>
        </authorList>
    </citation>
    <scope>NUCLEOTIDE SEQUENCE [LARGE SCALE GENOMIC DNA]</scope>
</reference>
<dbReference type="SUPFAM" id="SSF54001">
    <property type="entry name" value="Cysteine proteinases"/>
    <property type="match status" value="1"/>
</dbReference>
<dbReference type="PROSITE" id="PS50235">
    <property type="entry name" value="USP_3"/>
    <property type="match status" value="1"/>
</dbReference>
<gene>
    <name evidence="3" type="primary">uspl1</name>
</gene>
<dbReference type="InterPro" id="IPR033505">
    <property type="entry name" value="USPL1"/>
</dbReference>
<feature type="compositionally biased region" description="Basic and acidic residues" evidence="1">
    <location>
        <begin position="43"/>
        <end position="81"/>
    </location>
</feature>
<feature type="compositionally biased region" description="Low complexity" evidence="1">
    <location>
        <begin position="8"/>
        <end position="18"/>
    </location>
</feature>
<dbReference type="GO" id="GO:0016926">
    <property type="term" value="P:protein desumoylation"/>
    <property type="evidence" value="ECO:0007669"/>
    <property type="project" value="Ensembl"/>
</dbReference>
<dbReference type="AlphaFoldDB" id="A0A8C9W3G7"/>
<evidence type="ECO:0000256" key="1">
    <source>
        <dbReference type="SAM" id="MobiDB-lite"/>
    </source>
</evidence>
<dbReference type="GO" id="GO:1904867">
    <property type="term" value="P:protein localization to Cajal body"/>
    <property type="evidence" value="ECO:0007669"/>
    <property type="project" value="Ensembl"/>
</dbReference>
<reference evidence="3" key="3">
    <citation type="submission" date="2025-09" db="UniProtKB">
        <authorList>
            <consortium name="Ensembl"/>
        </authorList>
    </citation>
    <scope>IDENTIFICATION</scope>
</reference>
<feature type="region of interest" description="Disordered" evidence="1">
    <location>
        <begin position="40"/>
        <end position="81"/>
    </location>
</feature>
<dbReference type="RefSeq" id="XP_018611019.1">
    <property type="nucleotide sequence ID" value="XM_018755503.2"/>
</dbReference>
<name>A0A8C9W3G7_SCLFO</name>
<dbReference type="Ensembl" id="ENSSFOT00015069093.1">
    <property type="protein sequence ID" value="ENSSFOP00015068246.1"/>
    <property type="gene ID" value="ENSSFOG00015004679.2"/>
</dbReference>
<dbReference type="GeneTree" id="ENSGT00390000002316"/>
<feature type="compositionally biased region" description="Polar residues" evidence="1">
    <location>
        <begin position="536"/>
        <end position="546"/>
    </location>
</feature>
<evidence type="ECO:0000259" key="2">
    <source>
        <dbReference type="PROSITE" id="PS50235"/>
    </source>
</evidence>
<feature type="compositionally biased region" description="Basic residues" evidence="1">
    <location>
        <begin position="523"/>
        <end position="533"/>
    </location>
</feature>
<dbReference type="Proteomes" id="UP000694397">
    <property type="component" value="Chromosome 4"/>
</dbReference>
<accession>A0A8C9W3G7</accession>
<keyword evidence="4" id="KW-1185">Reference proteome</keyword>
<dbReference type="PANTHER" id="PTHR15294">
    <property type="entry name" value="RETINOVIN-RELATED"/>
    <property type="match status" value="1"/>
</dbReference>
<dbReference type="GO" id="GO:0032183">
    <property type="term" value="F:SUMO binding"/>
    <property type="evidence" value="ECO:0007669"/>
    <property type="project" value="Ensembl"/>
</dbReference>
<dbReference type="PANTHER" id="PTHR15294:SF3">
    <property type="entry name" value="SUMO-SPECIFIC ISOPEPTIDASE USPL1"/>
    <property type="match status" value="1"/>
</dbReference>
<protein>
    <submittedName>
        <fullName evidence="3">Ubiquitin specific peptidase like 1</fullName>
    </submittedName>
</protein>
<feature type="domain" description="USP" evidence="2">
    <location>
        <begin position="126"/>
        <end position="396"/>
    </location>
</feature>
<evidence type="ECO:0000313" key="4">
    <source>
        <dbReference type="Proteomes" id="UP000694397"/>
    </source>
</evidence>
<dbReference type="InterPro" id="IPR028889">
    <property type="entry name" value="USP"/>
</dbReference>
<feature type="compositionally biased region" description="Polar residues" evidence="1">
    <location>
        <begin position="501"/>
        <end position="512"/>
    </location>
</feature>
<dbReference type="GO" id="GO:0016929">
    <property type="term" value="F:deSUMOylase activity"/>
    <property type="evidence" value="ECO:0007669"/>
    <property type="project" value="Ensembl"/>
</dbReference>
<dbReference type="CTD" id="10208"/>